<evidence type="ECO:0000313" key="3">
    <source>
        <dbReference type="Proteomes" id="UP001209885"/>
    </source>
</evidence>
<dbReference type="PROSITE" id="PS51257">
    <property type="entry name" value="PROKAR_LIPOPROTEIN"/>
    <property type="match status" value="1"/>
</dbReference>
<sequence length="328" mass="37762">MKTHIKFPAYLIAFIFLLFTSCFEENPFDDKHNDGNGEIVNNDSTDTDSLHCPELHFTYEHDSFGVYIFTADFEKMEETPFSWYVDGEPVGQIAVDSANYTLFWQFNPGTHRICIKASNDECGELIFCESITYDPINYGCPNLSFTKNALSSRNYEFFANISNPDSLAWYGWMVNGEVVENDGYQNNGDNYFNYIFEEEGYYEICLITETPECPESVSYCENYYVQFDSIPNDSTGTIKCRQLGFNYAKDHNDSTYTFTADFEAMDSVSYSWSVYINGDYQGGKTRRAGSESGHTFTWYFESDEEYVVCLKQVDGDCGNYQLCEEISF</sequence>
<keyword evidence="3" id="KW-1185">Reference proteome</keyword>
<proteinExistence type="predicted"/>
<accession>A0ABT3RRK0</accession>
<dbReference type="Proteomes" id="UP001209885">
    <property type="component" value="Unassembled WGS sequence"/>
</dbReference>
<evidence type="ECO:0008006" key="4">
    <source>
        <dbReference type="Google" id="ProtNLM"/>
    </source>
</evidence>
<feature type="signal peptide" evidence="1">
    <location>
        <begin position="1"/>
        <end position="24"/>
    </location>
</feature>
<reference evidence="2 3" key="1">
    <citation type="submission" date="2022-11" db="EMBL/GenBank/DDBJ databases">
        <title>The characterization of three novel Bacteroidetes species and genomic analysis of their roles in tidal elemental geochemical cycles.</title>
        <authorList>
            <person name="Ma K."/>
        </authorList>
    </citation>
    <scope>NUCLEOTIDE SEQUENCE [LARGE SCALE GENOMIC DNA]</scope>
    <source>
        <strain evidence="2 3">M17</strain>
    </source>
</reference>
<protein>
    <recommendedName>
        <fullName evidence="4">PKD domain-containing protein</fullName>
    </recommendedName>
</protein>
<keyword evidence="1" id="KW-0732">Signal</keyword>
<feature type="chain" id="PRO_5046192472" description="PKD domain-containing protein" evidence="1">
    <location>
        <begin position="25"/>
        <end position="328"/>
    </location>
</feature>
<evidence type="ECO:0000256" key="1">
    <source>
        <dbReference type="SAM" id="SignalP"/>
    </source>
</evidence>
<gene>
    <name evidence="2" type="ORF">OO013_11030</name>
</gene>
<organism evidence="2 3">
    <name type="scientific">Mangrovivirga halotolerans</name>
    <dbReference type="NCBI Taxonomy" id="2993936"/>
    <lineage>
        <taxon>Bacteria</taxon>
        <taxon>Pseudomonadati</taxon>
        <taxon>Bacteroidota</taxon>
        <taxon>Cytophagia</taxon>
        <taxon>Cytophagales</taxon>
        <taxon>Mangrovivirgaceae</taxon>
        <taxon>Mangrovivirga</taxon>
    </lineage>
</organism>
<evidence type="ECO:0000313" key="2">
    <source>
        <dbReference type="EMBL" id="MCX2744404.1"/>
    </source>
</evidence>
<comment type="caution">
    <text evidence="2">The sequence shown here is derived from an EMBL/GenBank/DDBJ whole genome shotgun (WGS) entry which is preliminary data.</text>
</comment>
<name>A0ABT3RRK0_9BACT</name>
<dbReference type="RefSeq" id="WP_266056866.1">
    <property type="nucleotide sequence ID" value="NZ_JAPFQN010000006.1"/>
</dbReference>
<dbReference type="EMBL" id="JAPFQN010000006">
    <property type="protein sequence ID" value="MCX2744404.1"/>
    <property type="molecule type" value="Genomic_DNA"/>
</dbReference>